<dbReference type="PANTHER" id="PTHR21470:SF2">
    <property type="entry name" value="RAB6-INTERACTING GOLGIN"/>
    <property type="match status" value="1"/>
</dbReference>
<keyword evidence="5" id="KW-0963">Cytoplasm</keyword>
<evidence type="ECO:0000256" key="1">
    <source>
        <dbReference type="ARBA" id="ARBA00004496"/>
    </source>
</evidence>
<evidence type="ECO:0000256" key="9">
    <source>
        <dbReference type="ARBA" id="ARBA00033032"/>
    </source>
</evidence>
<protein>
    <recommendedName>
        <fullName evidence="4">RAB6-interacting golgin</fullName>
    </recommendedName>
    <alternativeName>
        <fullName evidence="9">N-terminal kinase-like-binding protein 1</fullName>
    </alternativeName>
    <alternativeName>
        <fullName evidence="8">SCY1-like 1-binding protein 1</fullName>
    </alternativeName>
</protein>
<proteinExistence type="inferred from homology"/>
<dbReference type="InterPro" id="IPR007033">
    <property type="entry name" value="GORAB"/>
</dbReference>
<dbReference type="PANTHER" id="PTHR21470">
    <property type="entry name" value="RAB6-INTERACTING PROTEIN GORAB"/>
    <property type="match status" value="1"/>
</dbReference>
<feature type="compositionally biased region" description="Basic and acidic residues" evidence="10">
    <location>
        <begin position="262"/>
        <end position="281"/>
    </location>
</feature>
<dbReference type="Pfam" id="PF04949">
    <property type="entry name" value="Transcrip_act"/>
    <property type="match status" value="1"/>
</dbReference>
<comment type="similarity">
    <text evidence="3">Belongs to the GORAB family.</text>
</comment>
<evidence type="ECO:0000256" key="10">
    <source>
        <dbReference type="SAM" id="MobiDB-lite"/>
    </source>
</evidence>
<keyword evidence="12" id="KW-1185">Reference proteome</keyword>
<evidence type="ECO:0000313" key="12">
    <source>
        <dbReference type="Proteomes" id="UP001642483"/>
    </source>
</evidence>
<dbReference type="Proteomes" id="UP001642483">
    <property type="component" value="Unassembled WGS sequence"/>
</dbReference>
<keyword evidence="7" id="KW-0175">Coiled coil</keyword>
<evidence type="ECO:0000256" key="8">
    <source>
        <dbReference type="ARBA" id="ARBA00032512"/>
    </source>
</evidence>
<sequence>MIMSDWEGFTEADLRRLQKGENQYNAGRGARIAKHIATRKNQAPKKAMAQNKHPPAKKGSGLNDIPADAMLSQPPKPTISKSLIEEKKEVKETPQRSTSESSDPAPKMQIIDNEEAIKKREKLKLEDVHLRQKQMEEKNRRKKAMLTKEIAQRKKKALAESSKLVKIQAELTKLDKLLNCDVGMLRDKIDEACMEFSVAQKRFEKAEAEYIVAKVELHNKTVVKEDLTEHLFNLIQANEERKAKKLEELMHKLDVEEEELETKEIKEKETKPDNEGDDPSKPENPPSNERSESEATKPDVNDTSKGSDNKNTVTSTKETETKDPKPTKTASTDASDSLHGAPSDKVMTAA</sequence>
<evidence type="ECO:0000313" key="11">
    <source>
        <dbReference type="EMBL" id="CAK8674979.1"/>
    </source>
</evidence>
<organism evidence="11 12">
    <name type="scientific">Clavelina lepadiformis</name>
    <name type="common">Light-bulb sea squirt</name>
    <name type="synonym">Ascidia lepadiformis</name>
    <dbReference type="NCBI Taxonomy" id="159417"/>
    <lineage>
        <taxon>Eukaryota</taxon>
        <taxon>Metazoa</taxon>
        <taxon>Chordata</taxon>
        <taxon>Tunicata</taxon>
        <taxon>Ascidiacea</taxon>
        <taxon>Aplousobranchia</taxon>
        <taxon>Clavelinidae</taxon>
        <taxon>Clavelina</taxon>
    </lineage>
</organism>
<feature type="region of interest" description="Disordered" evidence="10">
    <location>
        <begin position="257"/>
        <end position="350"/>
    </location>
</feature>
<keyword evidence="6" id="KW-0333">Golgi apparatus</keyword>
<comment type="subcellular location">
    <subcellularLocation>
        <location evidence="1">Cytoplasm</location>
    </subcellularLocation>
    <subcellularLocation>
        <location evidence="2">Golgi apparatus</location>
    </subcellularLocation>
</comment>
<evidence type="ECO:0000256" key="6">
    <source>
        <dbReference type="ARBA" id="ARBA00023034"/>
    </source>
</evidence>
<evidence type="ECO:0000256" key="2">
    <source>
        <dbReference type="ARBA" id="ARBA00004555"/>
    </source>
</evidence>
<name>A0ABP0F5J2_CLALP</name>
<feature type="compositionally biased region" description="Basic and acidic residues" evidence="10">
    <location>
        <begin position="317"/>
        <end position="326"/>
    </location>
</feature>
<evidence type="ECO:0000256" key="5">
    <source>
        <dbReference type="ARBA" id="ARBA00022490"/>
    </source>
</evidence>
<feature type="compositionally biased region" description="Basic and acidic residues" evidence="10">
    <location>
        <begin position="83"/>
        <end position="94"/>
    </location>
</feature>
<evidence type="ECO:0000256" key="3">
    <source>
        <dbReference type="ARBA" id="ARBA00005599"/>
    </source>
</evidence>
<evidence type="ECO:0000256" key="4">
    <source>
        <dbReference type="ARBA" id="ARBA00014130"/>
    </source>
</evidence>
<comment type="caution">
    <text evidence="11">The sequence shown here is derived from an EMBL/GenBank/DDBJ whole genome shotgun (WGS) entry which is preliminary data.</text>
</comment>
<gene>
    <name evidence="11" type="ORF">CVLEPA_LOCUS4619</name>
</gene>
<evidence type="ECO:0000256" key="7">
    <source>
        <dbReference type="ARBA" id="ARBA00023054"/>
    </source>
</evidence>
<feature type="region of interest" description="Disordered" evidence="10">
    <location>
        <begin position="36"/>
        <end position="110"/>
    </location>
</feature>
<feature type="compositionally biased region" description="Basic and acidic residues" evidence="10">
    <location>
        <begin position="289"/>
        <end position="308"/>
    </location>
</feature>
<dbReference type="EMBL" id="CAWYQH010000013">
    <property type="protein sequence ID" value="CAK8674979.1"/>
    <property type="molecule type" value="Genomic_DNA"/>
</dbReference>
<reference evidence="11 12" key="1">
    <citation type="submission" date="2024-02" db="EMBL/GenBank/DDBJ databases">
        <authorList>
            <person name="Daric V."/>
            <person name="Darras S."/>
        </authorList>
    </citation>
    <scope>NUCLEOTIDE SEQUENCE [LARGE SCALE GENOMIC DNA]</scope>
</reference>
<accession>A0ABP0F5J2</accession>